<dbReference type="GO" id="GO:0046872">
    <property type="term" value="F:metal ion binding"/>
    <property type="evidence" value="ECO:0007669"/>
    <property type="project" value="UniProtKB-KW"/>
</dbReference>
<protein>
    <recommendedName>
        <fullName evidence="14">Cytosol non-specific dipeptidase</fullName>
        <ecNumber evidence="11">3.4.13.18</ecNumber>
    </recommendedName>
    <alternativeName>
        <fullName evidence="17">Aminoacyl-histidine dipeptidase</fullName>
    </alternativeName>
    <alternativeName>
        <fullName evidence="16">Beta-alanyl-histidine dipeptidase</fullName>
    </alternativeName>
    <alternativeName>
        <fullName evidence="15">Carnosinase</fullName>
    </alternativeName>
    <alternativeName>
        <fullName evidence="12">Peptidase D</fullName>
    </alternativeName>
    <alternativeName>
        <fullName evidence="18">Xaa-His dipeptidase</fullName>
    </alternativeName>
</protein>
<dbReference type="Gene3D" id="3.40.630.10">
    <property type="entry name" value="Zn peptidases"/>
    <property type="match status" value="2"/>
</dbReference>
<keyword evidence="9" id="KW-0170">Cobalt</keyword>
<keyword evidence="3" id="KW-0645">Protease</keyword>
<evidence type="ECO:0000259" key="19">
    <source>
        <dbReference type="Pfam" id="PF07687"/>
    </source>
</evidence>
<keyword evidence="7 20" id="KW-0224">Dipeptidase</keyword>
<dbReference type="Proteomes" id="UP000004374">
    <property type="component" value="Unassembled WGS sequence"/>
</dbReference>
<evidence type="ECO:0000256" key="11">
    <source>
        <dbReference type="ARBA" id="ARBA00038976"/>
    </source>
</evidence>
<dbReference type="EC" id="3.4.13.18" evidence="11"/>
<name>I1DY10_9GAMM</name>
<dbReference type="PANTHER" id="PTHR43501:SF1">
    <property type="entry name" value="CYTOSOL NON-SPECIFIC DIPEPTIDASE"/>
    <property type="match status" value="1"/>
</dbReference>
<keyword evidence="8" id="KW-0482">Metalloprotease</keyword>
<evidence type="ECO:0000256" key="2">
    <source>
        <dbReference type="ARBA" id="ARBA00001947"/>
    </source>
</evidence>
<keyword evidence="4" id="KW-0479">Metal-binding</keyword>
<dbReference type="EMBL" id="BAFK01000009">
    <property type="protein sequence ID" value="GAB58938.1"/>
    <property type="molecule type" value="Genomic_DNA"/>
</dbReference>
<dbReference type="PIRSF" id="PIRSF016599">
    <property type="entry name" value="Xaa-His_dipept"/>
    <property type="match status" value="1"/>
</dbReference>
<dbReference type="GO" id="GO:0005829">
    <property type="term" value="C:cytosol"/>
    <property type="evidence" value="ECO:0007669"/>
    <property type="project" value="TreeGrafter"/>
</dbReference>
<keyword evidence="6" id="KW-0862">Zinc</keyword>
<evidence type="ECO:0000256" key="7">
    <source>
        <dbReference type="ARBA" id="ARBA00022997"/>
    </source>
</evidence>
<keyword evidence="21" id="KW-1185">Reference proteome</keyword>
<evidence type="ECO:0000256" key="13">
    <source>
        <dbReference type="ARBA" id="ARBA00061423"/>
    </source>
</evidence>
<evidence type="ECO:0000313" key="20">
    <source>
        <dbReference type="EMBL" id="GAB58938.1"/>
    </source>
</evidence>
<evidence type="ECO:0000256" key="4">
    <source>
        <dbReference type="ARBA" id="ARBA00022723"/>
    </source>
</evidence>
<evidence type="ECO:0000256" key="6">
    <source>
        <dbReference type="ARBA" id="ARBA00022833"/>
    </source>
</evidence>
<dbReference type="InterPro" id="IPR001160">
    <property type="entry name" value="Peptidase_M20C"/>
</dbReference>
<evidence type="ECO:0000256" key="18">
    <source>
        <dbReference type="ARBA" id="ARBA00078074"/>
    </source>
</evidence>
<evidence type="ECO:0000256" key="16">
    <source>
        <dbReference type="ARBA" id="ARBA00076004"/>
    </source>
</evidence>
<keyword evidence="5 20" id="KW-0378">Hydrolase</keyword>
<dbReference type="Pfam" id="PF01546">
    <property type="entry name" value="Peptidase_M20"/>
    <property type="match status" value="1"/>
</dbReference>
<dbReference type="InterPro" id="IPR011650">
    <property type="entry name" value="Peptidase_M20_dimer"/>
</dbReference>
<dbReference type="Pfam" id="PF07687">
    <property type="entry name" value="M20_dimer"/>
    <property type="match status" value="1"/>
</dbReference>
<organism evidence="20 21">
    <name type="scientific">Rheinheimera nanhaiensis E407-8</name>
    <dbReference type="NCBI Taxonomy" id="562729"/>
    <lineage>
        <taxon>Bacteria</taxon>
        <taxon>Pseudomonadati</taxon>
        <taxon>Pseudomonadota</taxon>
        <taxon>Gammaproteobacteria</taxon>
        <taxon>Chromatiales</taxon>
        <taxon>Chromatiaceae</taxon>
        <taxon>Rheinheimera</taxon>
    </lineage>
</organism>
<dbReference type="GO" id="GO:0006508">
    <property type="term" value="P:proteolysis"/>
    <property type="evidence" value="ECO:0007669"/>
    <property type="project" value="UniProtKB-KW"/>
</dbReference>
<gene>
    <name evidence="20" type="primary">pepD</name>
    <name evidence="20" type="ORF">RNAN_1926</name>
</gene>
<evidence type="ECO:0000256" key="3">
    <source>
        <dbReference type="ARBA" id="ARBA00022670"/>
    </source>
</evidence>
<dbReference type="InterPro" id="IPR002933">
    <property type="entry name" value="Peptidase_M20"/>
</dbReference>
<sequence length="506" mass="54297">MLKCRPLFLPYIKPQEPVVSALATLYPQPLWQWFGQICAIPHPSKYEQALSQHIQAWARDKGLTVQEDKVGNLIIKKPATAGFENRKTVVIQAHLDMVPQKNADKVHDFTKDPIEAYVDGDWVKANGTTLGADNGIGMASALAILGSDDIKHGPLEVLLTIDEEAGMTGAFGVEPGMLEAEILINTDSEQEGEIYMGCAGGVDAEFTVPAQWQAPAAGVTALTLSLTGLKGGHSGVNIHLGRGNANKLLARFLADNASRLELSVAAFNGGSLRNAIPREASVTLTVPAAKLSQLQQQVADYQALLQQELAAVEPALKLSLAETTLPAQVLTAEVQARLVNLLNVCPNGVMRMSDDIAGVVETSLNMGVITTTEGSVQLLCLIRSLIDSGREQVEGMLSSLAQLAGVPVKFSGAYPGWKPDPASPVMAIVKDTYQAIYNKAPVIMVIHAGLECGLFKKPYPDMDMVSIGPTIRFPHGPDEMVNITTVGQYWELLLAVLERIPEREAA</sequence>
<evidence type="ECO:0000256" key="10">
    <source>
        <dbReference type="ARBA" id="ARBA00036421"/>
    </source>
</evidence>
<dbReference type="PRINTS" id="PR00934">
    <property type="entry name" value="XHISDIPTASE"/>
</dbReference>
<dbReference type="InterPro" id="IPR036264">
    <property type="entry name" value="Bact_exopeptidase_dim_dom"/>
</dbReference>
<comment type="cofactor">
    <cofactor evidence="2">
        <name>Zn(2+)</name>
        <dbReference type="ChEBI" id="CHEBI:29105"/>
    </cofactor>
</comment>
<proteinExistence type="inferred from homology"/>
<dbReference type="NCBIfam" id="TIGR01893">
    <property type="entry name" value="aa-his-dipept"/>
    <property type="match status" value="1"/>
</dbReference>
<evidence type="ECO:0000256" key="9">
    <source>
        <dbReference type="ARBA" id="ARBA00023285"/>
    </source>
</evidence>
<comment type="cofactor">
    <cofactor evidence="1">
        <name>Co(2+)</name>
        <dbReference type="ChEBI" id="CHEBI:48828"/>
    </cofactor>
</comment>
<comment type="similarity">
    <text evidence="13">Belongs to the peptidase M20C family.</text>
</comment>
<comment type="caution">
    <text evidence="20">The sequence shown here is derived from an EMBL/GenBank/DDBJ whole genome shotgun (WGS) entry which is preliminary data.</text>
</comment>
<dbReference type="FunFam" id="3.40.630.10:FF:000015">
    <property type="entry name" value="Aminoacyl-histidine dipeptidase PepD"/>
    <property type="match status" value="1"/>
</dbReference>
<evidence type="ECO:0000256" key="12">
    <source>
        <dbReference type="ARBA" id="ARBA00044252"/>
    </source>
</evidence>
<evidence type="ECO:0000256" key="5">
    <source>
        <dbReference type="ARBA" id="ARBA00022801"/>
    </source>
</evidence>
<reference evidence="20 21" key="1">
    <citation type="journal article" date="2012" name="J. Bacteriol.">
        <title>Genome Sequence of the Protease-Producing Bacterium Rheinheimera nanhaiensis E407-8T, Isolated from Deep-Sea Sediment of the South China Sea.</title>
        <authorList>
            <person name="Zhang X.-Y."/>
            <person name="Zhang Y.-J."/>
            <person name="Qin Q.-L."/>
            <person name="Xie B.-B."/>
            <person name="Chen X.-L."/>
            <person name="Zhou B.-C."/>
            <person name="Zhang Y.-Z."/>
        </authorList>
    </citation>
    <scope>NUCLEOTIDE SEQUENCE [LARGE SCALE GENOMIC DNA]</scope>
    <source>
        <strain evidence="20 21">E407-8</strain>
    </source>
</reference>
<dbReference type="AlphaFoldDB" id="I1DY10"/>
<dbReference type="SUPFAM" id="SSF55031">
    <property type="entry name" value="Bacterial exopeptidase dimerisation domain"/>
    <property type="match status" value="1"/>
</dbReference>
<evidence type="ECO:0000256" key="17">
    <source>
        <dbReference type="ARBA" id="ARBA00077688"/>
    </source>
</evidence>
<evidence type="ECO:0000313" key="21">
    <source>
        <dbReference type="Proteomes" id="UP000004374"/>
    </source>
</evidence>
<dbReference type="CDD" id="cd03890">
    <property type="entry name" value="M20_pepD"/>
    <property type="match status" value="1"/>
</dbReference>
<feature type="domain" description="Peptidase M20 dimerisation" evidence="19">
    <location>
        <begin position="226"/>
        <end position="310"/>
    </location>
</feature>
<accession>I1DY10</accession>
<dbReference type="MEROPS" id="M20.007"/>
<evidence type="ECO:0000256" key="14">
    <source>
        <dbReference type="ARBA" id="ARBA00071271"/>
    </source>
</evidence>
<dbReference type="FunFam" id="3.40.630.10:FF:000018">
    <property type="entry name" value="Aminoacyl-histidine dipeptidase PepD"/>
    <property type="match status" value="1"/>
</dbReference>
<dbReference type="GO" id="GO:0070573">
    <property type="term" value="F:metallodipeptidase activity"/>
    <property type="evidence" value="ECO:0007669"/>
    <property type="project" value="TreeGrafter"/>
</dbReference>
<dbReference type="STRING" id="562729.RNAN_1926"/>
<evidence type="ECO:0000256" key="1">
    <source>
        <dbReference type="ARBA" id="ARBA00001941"/>
    </source>
</evidence>
<evidence type="ECO:0000256" key="8">
    <source>
        <dbReference type="ARBA" id="ARBA00023049"/>
    </source>
</evidence>
<dbReference type="SUPFAM" id="SSF53187">
    <property type="entry name" value="Zn-dependent exopeptidases"/>
    <property type="match status" value="1"/>
</dbReference>
<comment type="catalytic activity">
    <reaction evidence="10">
        <text>Hydrolysis of dipeptides, preferentially hydrophobic dipeptides including prolyl amino acids.</text>
        <dbReference type="EC" id="3.4.13.18"/>
    </reaction>
</comment>
<evidence type="ECO:0000256" key="15">
    <source>
        <dbReference type="ARBA" id="ARBA00075285"/>
    </source>
</evidence>
<dbReference type="PANTHER" id="PTHR43501">
    <property type="entry name" value="CYTOSOL NON-SPECIFIC DIPEPTIDASE"/>
    <property type="match status" value="1"/>
</dbReference>